<dbReference type="AlphaFoldDB" id="A0A6G4XIE6"/>
<protein>
    <submittedName>
        <fullName evidence="1">Uncharacterized protein</fullName>
    </submittedName>
</protein>
<evidence type="ECO:0000313" key="2">
    <source>
        <dbReference type="Proteomes" id="UP000481109"/>
    </source>
</evidence>
<keyword evidence="2" id="KW-1185">Reference proteome</keyword>
<evidence type="ECO:0000313" key="1">
    <source>
        <dbReference type="EMBL" id="NGO76411.1"/>
    </source>
</evidence>
<reference evidence="1 2" key="1">
    <citation type="submission" date="2020-02" db="EMBL/GenBank/DDBJ databases">
        <title>Whole-genome analyses of novel actinobacteria.</title>
        <authorList>
            <person name="Sahin N."/>
            <person name="Tokatli A."/>
        </authorList>
    </citation>
    <scope>NUCLEOTIDE SEQUENCE [LARGE SCALE GENOMIC DNA]</scope>
    <source>
        <strain evidence="1 2">YC504</strain>
    </source>
</reference>
<gene>
    <name evidence="1" type="ORF">G6045_12175</name>
</gene>
<dbReference type="InterPro" id="IPR046151">
    <property type="entry name" value="DUF6153"/>
</dbReference>
<dbReference type="RefSeq" id="WP_165331910.1">
    <property type="nucleotide sequence ID" value="NZ_JAAKZW010000035.1"/>
</dbReference>
<dbReference type="EMBL" id="JAAKZW010000035">
    <property type="protein sequence ID" value="NGO76411.1"/>
    <property type="molecule type" value="Genomic_DNA"/>
</dbReference>
<dbReference type="Proteomes" id="UP000481109">
    <property type="component" value="Unassembled WGS sequence"/>
</dbReference>
<dbReference type="Pfam" id="PF19650">
    <property type="entry name" value="DUF6153"/>
    <property type="match status" value="1"/>
</dbReference>
<name>A0A6G4XIE6_9ACTN</name>
<proteinExistence type="predicted"/>
<accession>A0A6G4XIE6</accession>
<comment type="caution">
    <text evidence="1">The sequence shown here is derived from an EMBL/GenBank/DDBJ whole genome shotgun (WGS) entry which is preliminary data.</text>
</comment>
<organism evidence="1 2">
    <name type="scientific">Streptomyces mesophilus</name>
    <dbReference type="NCBI Taxonomy" id="1775132"/>
    <lineage>
        <taxon>Bacteria</taxon>
        <taxon>Bacillati</taxon>
        <taxon>Actinomycetota</taxon>
        <taxon>Actinomycetes</taxon>
        <taxon>Kitasatosporales</taxon>
        <taxon>Streptomycetaceae</taxon>
        <taxon>Streptomyces</taxon>
    </lineage>
</organism>
<sequence length="150" mass="14628">MTAALSTRSRPAGRLLVLLVLAVLTGVLGMHALPPGGVPMAHPKAMAHGGERATVAGHAAVAGDATFAGHAAVAGQATVHCAHGGHGSQHLEHADGTCAAAGIGSPYAPPALTTAVVDTPAGSVVPAGVFAGAERGRAPPDLAELQLLRI</sequence>